<dbReference type="PANTHER" id="PTHR34556:SF2">
    <property type="entry name" value="PROTEIN TAB2 HOMOLOG, CHLOROPLASTIC"/>
    <property type="match status" value="1"/>
</dbReference>
<feature type="domain" description="RNA-binding protein Tab2/Atab2 C-terminal" evidence="2">
    <location>
        <begin position="133"/>
        <end position="283"/>
    </location>
</feature>
<dbReference type="Proteomes" id="UP001576780">
    <property type="component" value="Unassembled WGS sequence"/>
</dbReference>
<dbReference type="Pfam" id="PF20429">
    <property type="entry name" value="Tab2-like_C"/>
    <property type="match status" value="1"/>
</dbReference>
<dbReference type="Pfam" id="PF06485">
    <property type="entry name" value="Tab2-like_N"/>
    <property type="match status" value="1"/>
</dbReference>
<proteinExistence type="predicted"/>
<dbReference type="PANTHER" id="PTHR34556">
    <property type="match status" value="1"/>
</dbReference>
<accession>A0ABV4WEM9</accession>
<dbReference type="InterPro" id="IPR046760">
    <property type="entry name" value="Tab2-like_N"/>
</dbReference>
<reference evidence="3 4" key="1">
    <citation type="submission" date="2024-09" db="EMBL/GenBank/DDBJ databases">
        <title>Floridaenema gen nov. (Aerosakkonemataceae, Aerosakkonematales ord. nov., Cyanobacteria) from benthic tropical and subtropical fresh waters, with the description of four new species.</title>
        <authorList>
            <person name="Moretto J.A."/>
            <person name="Berthold D.E."/>
            <person name="Lefler F.W."/>
            <person name="Huang I.-S."/>
            <person name="Laughinghouse H. IV."/>
        </authorList>
    </citation>
    <scope>NUCLEOTIDE SEQUENCE [LARGE SCALE GENOMIC DNA]</scope>
    <source>
        <strain evidence="3 4">BLCC-F167</strain>
    </source>
</reference>
<protein>
    <submittedName>
        <fullName evidence="3">Tab2/Atab2 family RNA-binding protein</fullName>
    </submittedName>
</protein>
<evidence type="ECO:0000313" key="4">
    <source>
        <dbReference type="Proteomes" id="UP001576780"/>
    </source>
</evidence>
<evidence type="ECO:0000259" key="2">
    <source>
        <dbReference type="Pfam" id="PF20429"/>
    </source>
</evidence>
<organism evidence="3 4">
    <name type="scientific">Floridaenema evergladense BLCC-F167</name>
    <dbReference type="NCBI Taxonomy" id="3153639"/>
    <lineage>
        <taxon>Bacteria</taxon>
        <taxon>Bacillati</taxon>
        <taxon>Cyanobacteriota</taxon>
        <taxon>Cyanophyceae</taxon>
        <taxon>Oscillatoriophycideae</taxon>
        <taxon>Aerosakkonematales</taxon>
        <taxon>Aerosakkonemataceae</taxon>
        <taxon>Floridanema</taxon>
        <taxon>Floridanema evergladense</taxon>
    </lineage>
</organism>
<dbReference type="InterPro" id="IPR046761">
    <property type="entry name" value="Tab2-like_C"/>
</dbReference>
<dbReference type="EMBL" id="JBHFNT010000035">
    <property type="protein sequence ID" value="MFB2833527.1"/>
    <property type="molecule type" value="Genomic_DNA"/>
</dbReference>
<dbReference type="InterPro" id="IPR009472">
    <property type="entry name" value="Tab2-like"/>
</dbReference>
<evidence type="ECO:0000313" key="3">
    <source>
        <dbReference type="EMBL" id="MFB2833527.1"/>
    </source>
</evidence>
<feature type="domain" description="RNA-binding protein Tab2-like N-terminal" evidence="1">
    <location>
        <begin position="4"/>
        <end position="114"/>
    </location>
</feature>
<keyword evidence="4" id="KW-1185">Reference proteome</keyword>
<gene>
    <name evidence="3" type="ORF">ACE1CA_03240</name>
</gene>
<evidence type="ECO:0000259" key="1">
    <source>
        <dbReference type="Pfam" id="PF06485"/>
    </source>
</evidence>
<name>A0ABV4WEM9_9CYAN</name>
<comment type="caution">
    <text evidence="3">The sequence shown here is derived from an EMBL/GenBank/DDBJ whole genome shotgun (WGS) entry which is preliminary data.</text>
</comment>
<dbReference type="RefSeq" id="WP_413275980.1">
    <property type="nucleotide sequence ID" value="NZ_JBHFNT010000035.1"/>
</dbReference>
<sequence>MTTIWELDFYSRPILDENKKKIWEVLICESSLNINDSGEEKFRYSQYCSNQEVNSVTLGNAIKEAMAKSGQTPQKIRFFRTQMNNMITKAGKDLGIPCAPSRRTFNLNQWLAKRMEEVYPSHPGYTPVGANSSVLMPNPTPQTLPDALLAEKWAFVSLEAAAFAEMPEWEIGFQEAFPLKNFGVNPDTSIPGMIFFSSRALPLAAWISGLELTSLKFEALPLANLLLETGVNDSWILANIKDAATIAEAQGFEAAKQKANGVHFLAVQSDPQAESFAGFWLLQDMSPI</sequence>